<evidence type="ECO:0000259" key="3">
    <source>
        <dbReference type="Pfam" id="PF17289"/>
    </source>
</evidence>
<dbReference type="Pfam" id="PF03237">
    <property type="entry name" value="Terminase_6N"/>
    <property type="match status" value="1"/>
</dbReference>
<organism evidence="4 5">
    <name type="scientific">Brevundimonas aurifodinae</name>
    <dbReference type="NCBI Taxonomy" id="1508312"/>
    <lineage>
        <taxon>Bacteria</taxon>
        <taxon>Pseudomonadati</taxon>
        <taxon>Pseudomonadota</taxon>
        <taxon>Alphaproteobacteria</taxon>
        <taxon>Caulobacterales</taxon>
        <taxon>Caulobacteraceae</taxon>
        <taxon>Brevundimonas</taxon>
    </lineage>
</organism>
<accession>A0ABV1NK03</accession>
<gene>
    <name evidence="4" type="ORF">ABN401_01845</name>
</gene>
<keyword evidence="1" id="KW-1188">Viral release from host cell</keyword>
<comment type="caution">
    <text evidence="4">The sequence shown here is derived from an EMBL/GenBank/DDBJ whole genome shotgun (WGS) entry which is preliminary data.</text>
</comment>
<evidence type="ECO:0000256" key="2">
    <source>
        <dbReference type="SAM" id="MobiDB-lite"/>
    </source>
</evidence>
<feature type="domain" description="Terminase large subunit gp17-like C-terminal" evidence="3">
    <location>
        <begin position="308"/>
        <end position="463"/>
    </location>
</feature>
<dbReference type="Gene3D" id="3.30.420.240">
    <property type="match status" value="1"/>
</dbReference>
<dbReference type="RefSeq" id="WP_349683110.1">
    <property type="nucleotide sequence ID" value="NZ_JBEGDD010000001.1"/>
</dbReference>
<dbReference type="Gene3D" id="3.40.50.300">
    <property type="entry name" value="P-loop containing nucleotide triphosphate hydrolases"/>
    <property type="match status" value="1"/>
</dbReference>
<reference evidence="4 5" key="1">
    <citation type="submission" date="2024-06" db="EMBL/GenBank/DDBJ databases">
        <title>Brevundimonas sp. C11.</title>
        <authorList>
            <person name="Maltman C."/>
        </authorList>
    </citation>
    <scope>NUCLEOTIDE SEQUENCE [LARGE SCALE GENOMIC DNA]</scope>
    <source>
        <strain evidence="4 5">C11</strain>
    </source>
</reference>
<dbReference type="InterPro" id="IPR027417">
    <property type="entry name" value="P-loop_NTPase"/>
</dbReference>
<feature type="compositionally biased region" description="Basic and acidic residues" evidence="2">
    <location>
        <begin position="174"/>
        <end position="193"/>
    </location>
</feature>
<dbReference type="InterPro" id="IPR035421">
    <property type="entry name" value="Terminase_6C"/>
</dbReference>
<dbReference type="Proteomes" id="UP001445732">
    <property type="component" value="Unassembled WGS sequence"/>
</dbReference>
<feature type="region of interest" description="Disordered" evidence="2">
    <location>
        <begin position="167"/>
        <end position="211"/>
    </location>
</feature>
<evidence type="ECO:0000313" key="5">
    <source>
        <dbReference type="Proteomes" id="UP001445732"/>
    </source>
</evidence>
<protein>
    <submittedName>
        <fullName evidence="4">Terminase family protein</fullName>
    </submittedName>
</protein>
<evidence type="ECO:0000256" key="1">
    <source>
        <dbReference type="ARBA" id="ARBA00022612"/>
    </source>
</evidence>
<name>A0ABV1NK03_9CAUL</name>
<proteinExistence type="predicted"/>
<dbReference type="EMBL" id="JBEGDD010000001">
    <property type="protein sequence ID" value="MEQ7153949.1"/>
    <property type="molecule type" value="Genomic_DNA"/>
</dbReference>
<keyword evidence="5" id="KW-1185">Reference proteome</keyword>
<evidence type="ECO:0000313" key="4">
    <source>
        <dbReference type="EMBL" id="MEQ7153949.1"/>
    </source>
</evidence>
<sequence>MHPDDQARLAWDGAAHEAQRAPEGGWRTWVFLGGRGAGKTRAGAEWVSEVAARLGPGGRIALVGATMHDVRSVMIEGPSGLMSLPFRAAPRLESARRRVVFPGGAVGLMLSAAEPERFRGPQFHAAWGDEFCAWEKPEEALAMLRLGLRLGEAKGANARDAVPRCLSAQGPLRHGPEEGRATSPSLRDREETTRAQAASDRVASGSPPQLLLTTTPKPLAVLRRVLAEAGTVRTHAATGANAANLADGFLAAMRDLYGGTRRAAQELDGLVLEAEGALFTQAEMARARALGRERNLRGPWEYERAVVAVDPPAGTLSGEGGDACGIVVVARSRLRGNDEAGAAWVLEDRSVRGLSPAGWAARVARAAKDWGEALGCPVRVVAEANQGGAMVEAVLKAAGLACPVRRVHATAGKRARAEPVAALYEQGRVGHVGALAALEAELLGLGEAGGASPDRADALVWAVTDLLIDRTGAGPRVRAA</sequence>
<dbReference type="Pfam" id="PF17289">
    <property type="entry name" value="Terminase_6C"/>
    <property type="match status" value="1"/>
</dbReference>